<dbReference type="Proteomes" id="UP001066276">
    <property type="component" value="Chromosome 5"/>
</dbReference>
<name>A0AAV7RJ36_PLEWA</name>
<gene>
    <name evidence="1" type="ORF">NDU88_004744</name>
</gene>
<keyword evidence="2" id="KW-1185">Reference proteome</keyword>
<sequence>MTDCLTSAVLLIRSGSYRTMPLSFWNVKHTYQSLRSPCGVCGQTYWAIPNINKIYKQDLKGVLNGYFSTNWGMATARGILWEALKVAIRGESLSKTYGIRKRLDQELTQQEDILAALQSQIENDDASELDCLAVRGRIVELRERLDNYVHRNYRQRLYQEGDRSGRMLAWLLQREHPVPFIQMLCGPSGEKILGQLRVNSHLREHLLAIYAHHVVSM</sequence>
<reference evidence="1" key="1">
    <citation type="journal article" date="2022" name="bioRxiv">
        <title>Sequencing and chromosome-scale assembly of the giantPleurodeles waltlgenome.</title>
        <authorList>
            <person name="Brown T."/>
            <person name="Elewa A."/>
            <person name="Iarovenko S."/>
            <person name="Subramanian E."/>
            <person name="Araus A.J."/>
            <person name="Petzold A."/>
            <person name="Susuki M."/>
            <person name="Suzuki K.-i.T."/>
            <person name="Hayashi T."/>
            <person name="Toyoda A."/>
            <person name="Oliveira C."/>
            <person name="Osipova E."/>
            <person name="Leigh N.D."/>
            <person name="Simon A."/>
            <person name="Yun M.H."/>
        </authorList>
    </citation>
    <scope>NUCLEOTIDE SEQUENCE</scope>
    <source>
        <strain evidence="1">20211129_DDA</strain>
        <tissue evidence="1">Liver</tissue>
    </source>
</reference>
<dbReference type="EMBL" id="JANPWB010000009">
    <property type="protein sequence ID" value="KAJ1151965.1"/>
    <property type="molecule type" value="Genomic_DNA"/>
</dbReference>
<dbReference type="AlphaFoldDB" id="A0AAV7RJ36"/>
<evidence type="ECO:0000313" key="2">
    <source>
        <dbReference type="Proteomes" id="UP001066276"/>
    </source>
</evidence>
<proteinExistence type="predicted"/>
<organism evidence="1 2">
    <name type="scientific">Pleurodeles waltl</name>
    <name type="common">Iberian ribbed newt</name>
    <dbReference type="NCBI Taxonomy" id="8319"/>
    <lineage>
        <taxon>Eukaryota</taxon>
        <taxon>Metazoa</taxon>
        <taxon>Chordata</taxon>
        <taxon>Craniata</taxon>
        <taxon>Vertebrata</taxon>
        <taxon>Euteleostomi</taxon>
        <taxon>Amphibia</taxon>
        <taxon>Batrachia</taxon>
        <taxon>Caudata</taxon>
        <taxon>Salamandroidea</taxon>
        <taxon>Salamandridae</taxon>
        <taxon>Pleurodelinae</taxon>
        <taxon>Pleurodeles</taxon>
    </lineage>
</organism>
<accession>A0AAV7RJ36</accession>
<protein>
    <submittedName>
        <fullName evidence="1">Uncharacterized protein</fullName>
    </submittedName>
</protein>
<comment type="caution">
    <text evidence="1">The sequence shown here is derived from an EMBL/GenBank/DDBJ whole genome shotgun (WGS) entry which is preliminary data.</text>
</comment>
<evidence type="ECO:0000313" key="1">
    <source>
        <dbReference type="EMBL" id="KAJ1151965.1"/>
    </source>
</evidence>